<name>A0A176VHM4_MARPO</name>
<keyword evidence="2" id="KW-1185">Reference proteome</keyword>
<evidence type="ECO:0000313" key="2">
    <source>
        <dbReference type="Proteomes" id="UP000077202"/>
    </source>
</evidence>
<sequence>MTSSTAYTFAHESRQYSSTLKRVGYEGLFVALLKTRLQVKDQKKGRITRANVDGTDSSGVHGGYALLAEETWANNEAEDDIPLEKVPYCETSEYRS</sequence>
<proteinExistence type="predicted"/>
<dbReference type="Proteomes" id="UP000077202">
    <property type="component" value="Unassembled WGS sequence"/>
</dbReference>
<reference evidence="1" key="1">
    <citation type="submission" date="2016-03" db="EMBL/GenBank/DDBJ databases">
        <title>Mechanisms controlling the formation of the plant cell surface in tip-growing cells are functionally conserved among land plants.</title>
        <authorList>
            <person name="Honkanen S."/>
            <person name="Jones V.A."/>
            <person name="Morieri G."/>
            <person name="Champion C."/>
            <person name="Hetherington A.J."/>
            <person name="Kelly S."/>
            <person name="Saint-Marcoux D."/>
            <person name="Proust H."/>
            <person name="Prescott H."/>
            <person name="Dolan L."/>
        </authorList>
    </citation>
    <scope>NUCLEOTIDE SEQUENCE [LARGE SCALE GENOMIC DNA]</scope>
    <source>
        <tissue evidence="1">Whole gametophyte</tissue>
    </source>
</reference>
<accession>A0A176VHM4</accession>
<protein>
    <submittedName>
        <fullName evidence="1">Uncharacterized protein</fullName>
    </submittedName>
</protein>
<dbReference type="AlphaFoldDB" id="A0A176VHM4"/>
<comment type="caution">
    <text evidence="1">The sequence shown here is derived from an EMBL/GenBank/DDBJ whole genome shotgun (WGS) entry which is preliminary data.</text>
</comment>
<organism evidence="1 2">
    <name type="scientific">Marchantia polymorpha subsp. ruderalis</name>
    <dbReference type="NCBI Taxonomy" id="1480154"/>
    <lineage>
        <taxon>Eukaryota</taxon>
        <taxon>Viridiplantae</taxon>
        <taxon>Streptophyta</taxon>
        <taxon>Embryophyta</taxon>
        <taxon>Marchantiophyta</taxon>
        <taxon>Marchantiopsida</taxon>
        <taxon>Marchantiidae</taxon>
        <taxon>Marchantiales</taxon>
        <taxon>Marchantiaceae</taxon>
        <taxon>Marchantia</taxon>
    </lineage>
</organism>
<gene>
    <name evidence="1" type="ORF">AXG93_4698s1080</name>
</gene>
<evidence type="ECO:0000313" key="1">
    <source>
        <dbReference type="EMBL" id="OAE20458.1"/>
    </source>
</evidence>
<dbReference type="EMBL" id="LVLJ01003604">
    <property type="protein sequence ID" value="OAE20458.1"/>
    <property type="molecule type" value="Genomic_DNA"/>
</dbReference>